<evidence type="ECO:0000256" key="1">
    <source>
        <dbReference type="SAM" id="MobiDB-lite"/>
    </source>
</evidence>
<feature type="region of interest" description="Disordered" evidence="1">
    <location>
        <begin position="52"/>
        <end position="75"/>
    </location>
</feature>
<protein>
    <submittedName>
        <fullName evidence="2">Uncharacterized protein</fullName>
    </submittedName>
</protein>
<accession>A0A4Z2HB93</accession>
<gene>
    <name evidence="2" type="ORF">EYF80_027537</name>
</gene>
<proteinExistence type="predicted"/>
<comment type="caution">
    <text evidence="2">The sequence shown here is derived from an EMBL/GenBank/DDBJ whole genome shotgun (WGS) entry which is preliminary data.</text>
</comment>
<dbReference type="AlphaFoldDB" id="A0A4Z2HB93"/>
<dbReference type="EMBL" id="SRLO01000298">
    <property type="protein sequence ID" value="TNN62273.1"/>
    <property type="molecule type" value="Genomic_DNA"/>
</dbReference>
<sequence length="75" mass="8134">MQKEHQSARAESVVIIVAASQHLELVLSSFLLQQAVGLESGKIVDCGKLDKRRRHKGKTHGDEPVHGGGIGYFGQ</sequence>
<evidence type="ECO:0000313" key="2">
    <source>
        <dbReference type="EMBL" id="TNN62273.1"/>
    </source>
</evidence>
<organism evidence="2 3">
    <name type="scientific">Liparis tanakae</name>
    <name type="common">Tanaka's snailfish</name>
    <dbReference type="NCBI Taxonomy" id="230148"/>
    <lineage>
        <taxon>Eukaryota</taxon>
        <taxon>Metazoa</taxon>
        <taxon>Chordata</taxon>
        <taxon>Craniata</taxon>
        <taxon>Vertebrata</taxon>
        <taxon>Euteleostomi</taxon>
        <taxon>Actinopterygii</taxon>
        <taxon>Neopterygii</taxon>
        <taxon>Teleostei</taxon>
        <taxon>Neoteleostei</taxon>
        <taxon>Acanthomorphata</taxon>
        <taxon>Eupercaria</taxon>
        <taxon>Perciformes</taxon>
        <taxon>Cottioidei</taxon>
        <taxon>Cottales</taxon>
        <taxon>Liparidae</taxon>
        <taxon>Liparis</taxon>
    </lineage>
</organism>
<name>A0A4Z2HB93_9TELE</name>
<keyword evidence="3" id="KW-1185">Reference proteome</keyword>
<feature type="compositionally biased region" description="Gly residues" evidence="1">
    <location>
        <begin position="66"/>
        <end position="75"/>
    </location>
</feature>
<evidence type="ECO:0000313" key="3">
    <source>
        <dbReference type="Proteomes" id="UP000314294"/>
    </source>
</evidence>
<dbReference type="Proteomes" id="UP000314294">
    <property type="component" value="Unassembled WGS sequence"/>
</dbReference>
<reference evidence="2 3" key="1">
    <citation type="submission" date="2019-03" db="EMBL/GenBank/DDBJ databases">
        <title>First draft genome of Liparis tanakae, snailfish: a comprehensive survey of snailfish specific genes.</title>
        <authorList>
            <person name="Kim W."/>
            <person name="Song I."/>
            <person name="Jeong J.-H."/>
            <person name="Kim D."/>
            <person name="Kim S."/>
            <person name="Ryu S."/>
            <person name="Song J.Y."/>
            <person name="Lee S.K."/>
        </authorList>
    </citation>
    <scope>NUCLEOTIDE SEQUENCE [LARGE SCALE GENOMIC DNA]</scope>
    <source>
        <tissue evidence="2">Muscle</tissue>
    </source>
</reference>